<accession>A0ACC0KAM9</accession>
<keyword evidence="2" id="KW-1185">Reference proteome</keyword>
<gene>
    <name evidence="1" type="ORF">MSG28_015531</name>
</gene>
<reference evidence="1 2" key="1">
    <citation type="journal article" date="2022" name="Genome Biol. Evol.">
        <title>The Spruce Budworm Genome: Reconstructing the Evolutionary History of Antifreeze Proteins.</title>
        <authorList>
            <person name="Beliveau C."/>
            <person name="Gagne P."/>
            <person name="Picq S."/>
            <person name="Vernygora O."/>
            <person name="Keeling C.I."/>
            <person name="Pinkney K."/>
            <person name="Doucet D."/>
            <person name="Wen F."/>
            <person name="Johnston J.S."/>
            <person name="Maaroufi H."/>
            <person name="Boyle B."/>
            <person name="Laroche J."/>
            <person name="Dewar K."/>
            <person name="Juretic N."/>
            <person name="Blackburn G."/>
            <person name="Nisole A."/>
            <person name="Brunet B."/>
            <person name="Brandao M."/>
            <person name="Lumley L."/>
            <person name="Duan J."/>
            <person name="Quan G."/>
            <person name="Lucarotti C.J."/>
            <person name="Roe A.D."/>
            <person name="Sperling F.A.H."/>
            <person name="Levesque R.C."/>
            <person name="Cusson M."/>
        </authorList>
    </citation>
    <scope>NUCLEOTIDE SEQUENCE [LARGE SCALE GENOMIC DNA]</scope>
    <source>
        <strain evidence="1">Glfc:IPQL:Cfum</strain>
    </source>
</reference>
<name>A0ACC0KAM9_CHOFU</name>
<protein>
    <submittedName>
        <fullName evidence="1">Uncharacterized protein</fullName>
    </submittedName>
</protein>
<evidence type="ECO:0000313" key="2">
    <source>
        <dbReference type="Proteomes" id="UP001064048"/>
    </source>
</evidence>
<dbReference type="EMBL" id="CM046128">
    <property type="protein sequence ID" value="KAI8433499.1"/>
    <property type="molecule type" value="Genomic_DNA"/>
</dbReference>
<proteinExistence type="predicted"/>
<comment type="caution">
    <text evidence="1">The sequence shown here is derived from an EMBL/GenBank/DDBJ whole genome shotgun (WGS) entry which is preliminary data.</text>
</comment>
<sequence length="137" mass="15143">MVRLKFPIRTGPAWELWPKPSCSERRPVPSSGTKTIIAKKNAPQETWQKWRYATGTERLATCLGVASSFLCSCGLVLAVLIYGELTALLVARHRAVRALPPALLAAFGGGRSVYVPEHPTSPHQLQPRLYDFFDPSI</sequence>
<dbReference type="Proteomes" id="UP001064048">
    <property type="component" value="Chromosome 28"/>
</dbReference>
<organism evidence="1 2">
    <name type="scientific">Choristoneura fumiferana</name>
    <name type="common">Spruce budworm moth</name>
    <name type="synonym">Archips fumiferana</name>
    <dbReference type="NCBI Taxonomy" id="7141"/>
    <lineage>
        <taxon>Eukaryota</taxon>
        <taxon>Metazoa</taxon>
        <taxon>Ecdysozoa</taxon>
        <taxon>Arthropoda</taxon>
        <taxon>Hexapoda</taxon>
        <taxon>Insecta</taxon>
        <taxon>Pterygota</taxon>
        <taxon>Neoptera</taxon>
        <taxon>Endopterygota</taxon>
        <taxon>Lepidoptera</taxon>
        <taxon>Glossata</taxon>
        <taxon>Ditrysia</taxon>
        <taxon>Tortricoidea</taxon>
        <taxon>Tortricidae</taxon>
        <taxon>Tortricinae</taxon>
        <taxon>Choristoneura</taxon>
    </lineage>
</organism>
<evidence type="ECO:0000313" key="1">
    <source>
        <dbReference type="EMBL" id="KAI8433499.1"/>
    </source>
</evidence>